<dbReference type="SUPFAM" id="SSF52777">
    <property type="entry name" value="CoA-dependent acyltransferases"/>
    <property type="match status" value="1"/>
</dbReference>
<name>A0A2T4U2C8_9BACI</name>
<evidence type="ECO:0000256" key="4">
    <source>
        <dbReference type="ARBA" id="ARBA00022823"/>
    </source>
</evidence>
<dbReference type="EMBL" id="PZJJ01000046">
    <property type="protein sequence ID" value="PTL37515.1"/>
    <property type="molecule type" value="Genomic_DNA"/>
</dbReference>
<evidence type="ECO:0000256" key="2">
    <source>
        <dbReference type="ARBA" id="ARBA00007317"/>
    </source>
</evidence>
<dbReference type="OrthoDB" id="9805770at2"/>
<evidence type="ECO:0000256" key="5">
    <source>
        <dbReference type="ARBA" id="ARBA00023315"/>
    </source>
</evidence>
<dbReference type="InterPro" id="IPR001078">
    <property type="entry name" value="2-oxoacid_DH_actylTfrase"/>
</dbReference>
<keyword evidence="4 6" id="KW-0450">Lipoyl</keyword>
<dbReference type="RefSeq" id="WP_107586243.1">
    <property type="nucleotide sequence ID" value="NZ_PZJJ01000046.1"/>
</dbReference>
<evidence type="ECO:0000259" key="8">
    <source>
        <dbReference type="PROSITE" id="PS50968"/>
    </source>
</evidence>
<dbReference type="GO" id="GO:0031405">
    <property type="term" value="F:lipoic acid binding"/>
    <property type="evidence" value="ECO:0007669"/>
    <property type="project" value="TreeGrafter"/>
</dbReference>
<dbReference type="PROSITE" id="PS00189">
    <property type="entry name" value="LIPOYL"/>
    <property type="match status" value="1"/>
</dbReference>
<dbReference type="InterPro" id="IPR003016">
    <property type="entry name" value="2-oxoA_DH_lipoyl-BS"/>
</dbReference>
<evidence type="ECO:0000256" key="7">
    <source>
        <dbReference type="SAM" id="MobiDB-lite"/>
    </source>
</evidence>
<comment type="cofactor">
    <cofactor evidence="1 6">
        <name>(R)-lipoate</name>
        <dbReference type="ChEBI" id="CHEBI:83088"/>
    </cofactor>
</comment>
<comment type="caution">
    <text evidence="10">The sequence shown here is derived from an EMBL/GenBank/DDBJ whole genome shotgun (WGS) entry which is preliminary data.</text>
</comment>
<dbReference type="InterPro" id="IPR011053">
    <property type="entry name" value="Single_hybrid_motif"/>
</dbReference>
<dbReference type="GO" id="GO:0016407">
    <property type="term" value="F:acetyltransferase activity"/>
    <property type="evidence" value="ECO:0007669"/>
    <property type="project" value="TreeGrafter"/>
</dbReference>
<organism evidence="10 11">
    <name type="scientific">Alkalicoccus saliphilus</name>
    <dbReference type="NCBI Taxonomy" id="200989"/>
    <lineage>
        <taxon>Bacteria</taxon>
        <taxon>Bacillati</taxon>
        <taxon>Bacillota</taxon>
        <taxon>Bacilli</taxon>
        <taxon>Bacillales</taxon>
        <taxon>Bacillaceae</taxon>
        <taxon>Alkalicoccus</taxon>
    </lineage>
</organism>
<feature type="compositionally biased region" description="Acidic residues" evidence="7">
    <location>
        <begin position="91"/>
        <end position="105"/>
    </location>
</feature>
<gene>
    <name evidence="10" type="ORF">C6Y45_16085</name>
</gene>
<evidence type="ECO:0000313" key="10">
    <source>
        <dbReference type="EMBL" id="PTL37515.1"/>
    </source>
</evidence>
<feature type="domain" description="Peripheral subunit-binding (PSBD)" evidence="9">
    <location>
        <begin position="172"/>
        <end position="209"/>
    </location>
</feature>
<evidence type="ECO:0000259" key="9">
    <source>
        <dbReference type="PROSITE" id="PS51826"/>
    </source>
</evidence>
<reference evidence="10 11" key="1">
    <citation type="submission" date="2018-03" db="EMBL/GenBank/DDBJ databases">
        <title>Alkalicoccus saliphilus sp. nov., isolated from a mineral pool.</title>
        <authorList>
            <person name="Zhao B."/>
        </authorList>
    </citation>
    <scope>NUCLEOTIDE SEQUENCE [LARGE SCALE GENOMIC DNA]</scope>
    <source>
        <strain evidence="10 11">6AG</strain>
    </source>
</reference>
<dbReference type="AlphaFoldDB" id="A0A2T4U2C8"/>
<comment type="similarity">
    <text evidence="2 6">Belongs to the 2-oxoacid dehydrogenase family.</text>
</comment>
<keyword evidence="11" id="KW-1185">Reference proteome</keyword>
<dbReference type="Pfam" id="PF00364">
    <property type="entry name" value="Biotin_lipoyl"/>
    <property type="match status" value="1"/>
</dbReference>
<evidence type="ECO:0000256" key="3">
    <source>
        <dbReference type="ARBA" id="ARBA00022679"/>
    </source>
</evidence>
<keyword evidence="5 6" id="KW-0012">Acyltransferase</keyword>
<dbReference type="PROSITE" id="PS50968">
    <property type="entry name" value="BIOTINYL_LIPOYL"/>
    <property type="match status" value="1"/>
</dbReference>
<dbReference type="CDD" id="cd06849">
    <property type="entry name" value="lipoyl_domain"/>
    <property type="match status" value="1"/>
</dbReference>
<dbReference type="PROSITE" id="PS51826">
    <property type="entry name" value="PSBD"/>
    <property type="match status" value="2"/>
</dbReference>
<dbReference type="SUPFAM" id="SSF51230">
    <property type="entry name" value="Single hybrid motif"/>
    <property type="match status" value="1"/>
</dbReference>
<feature type="domain" description="Peripheral subunit-binding (PSBD)" evidence="9">
    <location>
        <begin position="132"/>
        <end position="169"/>
    </location>
</feature>
<dbReference type="InterPro" id="IPR050743">
    <property type="entry name" value="2-oxoacid_DH_E2_comp"/>
</dbReference>
<dbReference type="InterPro" id="IPR000089">
    <property type="entry name" value="Biotin_lipoyl"/>
</dbReference>
<evidence type="ECO:0000256" key="1">
    <source>
        <dbReference type="ARBA" id="ARBA00001938"/>
    </source>
</evidence>
<protein>
    <recommendedName>
        <fullName evidence="6">Dihydrolipoamide acetyltransferase component of pyruvate dehydrogenase complex</fullName>
        <ecNumber evidence="6">2.3.1.-</ecNumber>
    </recommendedName>
</protein>
<sequence>MAKEIFMPKLSSTMTEGTLLEWFKEEGEEVETGDPVFEIMTDKINIEVEAYEDGILLKKYYKSDDIIPVNQVVGYIGETGEKVPDTPPLIDDSEGEAAGEAEESDETPRTSASEESGEKEELETSGSPDKVRATPAARAAAREKEIDITTIKGSGPKGRIHAADVTAVPQTAATPLAKRIADDHDVNLQEVKGSGVHQKINKQDVLNVVSSSTEEAQTTEKLKGVRKITAERMSESASAIPHVTMNFSVNMTKIADMKKTLGPTIEEKTGRRLSFNDLFIFITAKALKRHPELNVTFDGETITYHEAVHMGTAVAIDEKLFVPVLPNAEASSLTEVKNNSATLIEKSRSQSLAVEEMQGGTFTISNLGMYAIDSFNPIINQPQGAILGISAIEDKPVVVNGEITVQPVTTCSLSFDHRIINGAPAAAFCTTLKQLIEEPYELFV</sequence>
<dbReference type="SUPFAM" id="SSF47005">
    <property type="entry name" value="Peripheral subunit-binding domain of 2-oxo acid dehydrogenase complex"/>
    <property type="match status" value="2"/>
</dbReference>
<dbReference type="PANTHER" id="PTHR43178">
    <property type="entry name" value="DIHYDROLIPOAMIDE ACETYLTRANSFERASE COMPONENT OF PYRUVATE DEHYDROGENASE COMPLEX"/>
    <property type="match status" value="1"/>
</dbReference>
<accession>A0A2T4U2C8</accession>
<dbReference type="InterPro" id="IPR036625">
    <property type="entry name" value="E3-bd_dom_sf"/>
</dbReference>
<evidence type="ECO:0000313" key="11">
    <source>
        <dbReference type="Proteomes" id="UP000240509"/>
    </source>
</evidence>
<feature type="domain" description="Lipoyl-binding" evidence="8">
    <location>
        <begin position="2"/>
        <end position="77"/>
    </location>
</feature>
<keyword evidence="3 6" id="KW-0808">Transferase</keyword>
<dbReference type="InterPro" id="IPR004167">
    <property type="entry name" value="PSBD"/>
</dbReference>
<proteinExistence type="inferred from homology"/>
<feature type="region of interest" description="Disordered" evidence="7">
    <location>
        <begin position="78"/>
        <end position="146"/>
    </location>
</feature>
<dbReference type="GO" id="GO:0005737">
    <property type="term" value="C:cytoplasm"/>
    <property type="evidence" value="ECO:0007669"/>
    <property type="project" value="TreeGrafter"/>
</dbReference>
<dbReference type="InterPro" id="IPR023213">
    <property type="entry name" value="CAT-like_dom_sf"/>
</dbReference>
<dbReference type="Pfam" id="PF00198">
    <property type="entry name" value="2-oxoacid_dh"/>
    <property type="match status" value="1"/>
</dbReference>
<dbReference type="EC" id="2.3.1.-" evidence="6"/>
<dbReference type="PANTHER" id="PTHR43178:SF5">
    <property type="entry name" value="LIPOAMIDE ACYLTRANSFERASE COMPONENT OF BRANCHED-CHAIN ALPHA-KETO ACID DEHYDROGENASE COMPLEX, MITOCHONDRIAL"/>
    <property type="match status" value="1"/>
</dbReference>
<evidence type="ECO:0000256" key="6">
    <source>
        <dbReference type="RuleBase" id="RU003423"/>
    </source>
</evidence>
<dbReference type="Pfam" id="PF02817">
    <property type="entry name" value="E3_binding"/>
    <property type="match status" value="2"/>
</dbReference>
<dbReference type="Gene3D" id="2.40.50.100">
    <property type="match status" value="1"/>
</dbReference>
<dbReference type="Gene3D" id="3.30.559.10">
    <property type="entry name" value="Chloramphenicol acetyltransferase-like domain"/>
    <property type="match status" value="1"/>
</dbReference>
<dbReference type="Gene3D" id="4.10.320.10">
    <property type="entry name" value="E3-binding domain"/>
    <property type="match status" value="2"/>
</dbReference>
<dbReference type="Proteomes" id="UP000240509">
    <property type="component" value="Unassembled WGS sequence"/>
</dbReference>